<dbReference type="InterPro" id="IPR021762">
    <property type="entry name" value="DUF3325"/>
</dbReference>
<dbReference type="Proteomes" id="UP001556118">
    <property type="component" value="Unassembled WGS sequence"/>
</dbReference>
<dbReference type="RefSeq" id="WP_367774971.1">
    <property type="nucleotide sequence ID" value="NZ_JBFNXR010000052.1"/>
</dbReference>
<protein>
    <submittedName>
        <fullName evidence="2">DUF3325 domain-containing protein</fullName>
    </submittedName>
</protein>
<sequence length="104" mass="11154">MSVLALAAALLAFVLLGLSTDMHHSRHLQGRPAPRRKRGMRGAAWSSLVAALLMSVAARGWVFGPILWFGLVMLSAGIVFLCLNFVPASGASPRPKTRPPVSHR</sequence>
<proteinExistence type="predicted"/>
<dbReference type="Pfam" id="PF11804">
    <property type="entry name" value="DUF3325"/>
    <property type="match status" value="1"/>
</dbReference>
<feature type="transmembrane region" description="Helical" evidence="1">
    <location>
        <begin position="43"/>
        <end position="62"/>
    </location>
</feature>
<evidence type="ECO:0000256" key="1">
    <source>
        <dbReference type="SAM" id="Phobius"/>
    </source>
</evidence>
<gene>
    <name evidence="2" type="ORF">ABUH87_15345</name>
</gene>
<evidence type="ECO:0000313" key="3">
    <source>
        <dbReference type="Proteomes" id="UP001556118"/>
    </source>
</evidence>
<keyword evidence="3" id="KW-1185">Reference proteome</keyword>
<feature type="transmembrane region" description="Helical" evidence="1">
    <location>
        <begin position="67"/>
        <end position="86"/>
    </location>
</feature>
<name>A0ABV3RFT2_9SPHN</name>
<keyword evidence="1" id="KW-1133">Transmembrane helix</keyword>
<dbReference type="EMBL" id="JBFNXR010000052">
    <property type="protein sequence ID" value="MEW9856514.1"/>
    <property type="molecule type" value="Genomic_DNA"/>
</dbReference>
<evidence type="ECO:0000313" key="2">
    <source>
        <dbReference type="EMBL" id="MEW9856514.1"/>
    </source>
</evidence>
<keyword evidence="1" id="KW-0472">Membrane</keyword>
<comment type="caution">
    <text evidence="2">The sequence shown here is derived from an EMBL/GenBank/DDBJ whole genome shotgun (WGS) entry which is preliminary data.</text>
</comment>
<reference evidence="2 3" key="1">
    <citation type="submission" date="2024-06" db="EMBL/GenBank/DDBJ databases">
        <title>Novosphingobium rhizovicinus M1R2S20.</title>
        <authorList>
            <person name="Sun J.-Q."/>
        </authorList>
    </citation>
    <scope>NUCLEOTIDE SEQUENCE [LARGE SCALE GENOMIC DNA]</scope>
    <source>
        <strain evidence="2 3">M1R2S20</strain>
    </source>
</reference>
<keyword evidence="1" id="KW-0812">Transmembrane</keyword>
<organism evidence="2 3">
    <name type="scientific">Novosphingobium rhizovicinum</name>
    <dbReference type="NCBI Taxonomy" id="3228928"/>
    <lineage>
        <taxon>Bacteria</taxon>
        <taxon>Pseudomonadati</taxon>
        <taxon>Pseudomonadota</taxon>
        <taxon>Alphaproteobacteria</taxon>
        <taxon>Sphingomonadales</taxon>
        <taxon>Sphingomonadaceae</taxon>
        <taxon>Novosphingobium</taxon>
    </lineage>
</organism>
<accession>A0ABV3RFT2</accession>